<dbReference type="PANTHER" id="PTHR13027:SF7">
    <property type="entry name" value="VACUOLAR FUSION PROTEIN MON1 HOMOLOG"/>
    <property type="match status" value="1"/>
</dbReference>
<evidence type="ECO:0000256" key="1">
    <source>
        <dbReference type="ARBA" id="ARBA00004380"/>
    </source>
</evidence>
<accession>A0A0D7BPM2</accession>
<name>A0A0D7BPM2_9AGAR</name>
<dbReference type="AlphaFoldDB" id="A0A0D7BPM2"/>
<keyword evidence="3" id="KW-0926">Vacuole</keyword>
<comment type="similarity">
    <text evidence="3">Belongs to the MON1/SAND family.</text>
</comment>
<reference evidence="8 9" key="1">
    <citation type="journal article" date="2015" name="Fungal Genet. Biol.">
        <title>Evolution of novel wood decay mechanisms in Agaricales revealed by the genome sequences of Fistulina hepatica and Cylindrobasidium torrendii.</title>
        <authorList>
            <person name="Floudas D."/>
            <person name="Held B.W."/>
            <person name="Riley R."/>
            <person name="Nagy L.G."/>
            <person name="Koehler G."/>
            <person name="Ransdell A.S."/>
            <person name="Younus H."/>
            <person name="Chow J."/>
            <person name="Chiniquy J."/>
            <person name="Lipzen A."/>
            <person name="Tritt A."/>
            <person name="Sun H."/>
            <person name="Haridas S."/>
            <person name="LaButti K."/>
            <person name="Ohm R.A."/>
            <person name="Kues U."/>
            <person name="Blanchette R.A."/>
            <person name="Grigoriev I.V."/>
            <person name="Minto R.E."/>
            <person name="Hibbett D.S."/>
        </authorList>
    </citation>
    <scope>NUCLEOTIDE SEQUENCE [LARGE SCALE GENOMIC DNA]</scope>
    <source>
        <strain evidence="8 9">FP15055 ss-10</strain>
    </source>
</reference>
<dbReference type="InterPro" id="IPR004353">
    <property type="entry name" value="Mon1"/>
</dbReference>
<feature type="domain" description="FUZ/MON1/HPS1 first Longin" evidence="5">
    <location>
        <begin position="133"/>
        <end position="255"/>
    </location>
</feature>
<dbReference type="EMBL" id="KN880443">
    <property type="protein sequence ID" value="KIY72503.1"/>
    <property type="molecule type" value="Genomic_DNA"/>
</dbReference>
<evidence type="ECO:0000313" key="8">
    <source>
        <dbReference type="EMBL" id="KIY72503.1"/>
    </source>
</evidence>
<dbReference type="Proteomes" id="UP000054007">
    <property type="component" value="Unassembled WGS sequence"/>
</dbReference>
<dbReference type="GO" id="GO:0006623">
    <property type="term" value="P:protein targeting to vacuole"/>
    <property type="evidence" value="ECO:0007669"/>
    <property type="project" value="UniProtKB-UniRule"/>
</dbReference>
<proteinExistence type="inferred from homology"/>
<evidence type="ECO:0000259" key="7">
    <source>
        <dbReference type="Pfam" id="PF19038"/>
    </source>
</evidence>
<feature type="domain" description="FUZ/MON1/HPS1 second Longin" evidence="6">
    <location>
        <begin position="295"/>
        <end position="371"/>
    </location>
</feature>
<feature type="region of interest" description="Disordered" evidence="4">
    <location>
        <begin position="1"/>
        <end position="46"/>
    </location>
</feature>
<dbReference type="InterPro" id="IPR043972">
    <property type="entry name" value="FUZ/MON1/HPS1_longin_1"/>
</dbReference>
<protein>
    <recommendedName>
        <fullName evidence="2 3">Vacuolar fusion protein MON1</fullName>
    </recommendedName>
</protein>
<dbReference type="Pfam" id="PF19038">
    <property type="entry name" value="Fuz_longin_3"/>
    <property type="match status" value="1"/>
</dbReference>
<dbReference type="InterPro" id="IPR043970">
    <property type="entry name" value="FUZ/MON1/HPS1_longin_3"/>
</dbReference>
<keyword evidence="3" id="KW-0653">Protein transport</keyword>
<keyword evidence="3" id="KW-0472">Membrane</keyword>
<dbReference type="PRINTS" id="PR01546">
    <property type="entry name" value="YEAST73DUF"/>
</dbReference>
<gene>
    <name evidence="8" type="ORF">CYLTODRAFT_417892</name>
</gene>
<dbReference type="GO" id="GO:0032585">
    <property type="term" value="C:multivesicular body membrane"/>
    <property type="evidence" value="ECO:0007669"/>
    <property type="project" value="UniProtKB-SubCell"/>
</dbReference>
<feature type="domain" description="FUZ/MON1/HPS1 third Longin" evidence="7">
    <location>
        <begin position="438"/>
        <end position="541"/>
    </location>
</feature>
<dbReference type="PANTHER" id="PTHR13027">
    <property type="entry name" value="SAND PROTEIN-RELATED"/>
    <property type="match status" value="1"/>
</dbReference>
<evidence type="ECO:0000256" key="4">
    <source>
        <dbReference type="SAM" id="MobiDB-lite"/>
    </source>
</evidence>
<keyword evidence="9" id="KW-1185">Reference proteome</keyword>
<keyword evidence="3" id="KW-0813">Transport</keyword>
<keyword evidence="3" id="KW-0967">Endosome</keyword>
<organism evidence="8 9">
    <name type="scientific">Cylindrobasidium torrendii FP15055 ss-10</name>
    <dbReference type="NCBI Taxonomy" id="1314674"/>
    <lineage>
        <taxon>Eukaryota</taxon>
        <taxon>Fungi</taxon>
        <taxon>Dikarya</taxon>
        <taxon>Basidiomycota</taxon>
        <taxon>Agaricomycotina</taxon>
        <taxon>Agaricomycetes</taxon>
        <taxon>Agaricomycetidae</taxon>
        <taxon>Agaricales</taxon>
        <taxon>Marasmiineae</taxon>
        <taxon>Physalacriaceae</taxon>
        <taxon>Cylindrobasidium</taxon>
    </lineage>
</organism>
<evidence type="ECO:0000256" key="2">
    <source>
        <dbReference type="ARBA" id="ARBA00018132"/>
    </source>
</evidence>
<evidence type="ECO:0000256" key="3">
    <source>
        <dbReference type="RuleBase" id="RU367048"/>
    </source>
</evidence>
<dbReference type="GO" id="GO:0000329">
    <property type="term" value="C:fungal-type vacuole membrane"/>
    <property type="evidence" value="ECO:0007669"/>
    <property type="project" value="TreeGrafter"/>
</dbReference>
<dbReference type="OrthoDB" id="272411at2759"/>
<dbReference type="GO" id="GO:0016192">
    <property type="term" value="P:vesicle-mediated transport"/>
    <property type="evidence" value="ECO:0007669"/>
    <property type="project" value="InterPro"/>
</dbReference>
<evidence type="ECO:0000259" key="5">
    <source>
        <dbReference type="Pfam" id="PF19036"/>
    </source>
</evidence>
<dbReference type="InterPro" id="IPR043971">
    <property type="entry name" value="FUZ/MON1/HPS1_longin_2"/>
</dbReference>
<keyword evidence="3" id="KW-0072">Autophagy</keyword>
<dbReference type="Pfam" id="PF19037">
    <property type="entry name" value="Fuz_longin_2"/>
    <property type="match status" value="1"/>
</dbReference>
<feature type="compositionally biased region" description="Polar residues" evidence="4">
    <location>
        <begin position="1"/>
        <end position="11"/>
    </location>
</feature>
<evidence type="ECO:0000259" key="6">
    <source>
        <dbReference type="Pfam" id="PF19037"/>
    </source>
</evidence>
<evidence type="ECO:0000313" key="9">
    <source>
        <dbReference type="Proteomes" id="UP000054007"/>
    </source>
</evidence>
<dbReference type="GO" id="GO:0035658">
    <property type="term" value="C:Mon1-Ccz1 complex"/>
    <property type="evidence" value="ECO:0007669"/>
    <property type="project" value="TreeGrafter"/>
</dbReference>
<dbReference type="Pfam" id="PF19036">
    <property type="entry name" value="Fuz_longin_1"/>
    <property type="match status" value="1"/>
</dbReference>
<dbReference type="GO" id="GO:0006914">
    <property type="term" value="P:autophagy"/>
    <property type="evidence" value="ECO:0007669"/>
    <property type="project" value="UniProtKB-UniRule"/>
</dbReference>
<comment type="function">
    <text evidence="3">Required for multiple vacuole delivery pathways including the cytoplasm to vacuole transport (Cvt), autophagy, pexophagy and endocytosis.</text>
</comment>
<sequence length="552" mass="61586">MLDSQTPSRAPSSAAVHSPSRLAIPKSLRSSPSMSNVHGLPESSASSINNVDMAEGILVLDVDAEVEPADSEEGIAVGQIDANADEESKKTLREQLRKTLNTRPSLELRPSSLKRKKKTVDELETPSRYTPREYFILTDAGKPVFTSRAESDTESFTTTIGIMQALISVFIDECDKLKFINAGNTRITFLQRSPLYYVCSSAWGEPESVTRSHLEFLHLQILSIVTASQLHKIFERRTNFDLRRLLQGAETFLHSMLGRLEFDLAMSTSSLHCLRLDPLLRKRVADPLVPSKMKDILYVILISQGRVVTLIRPKKHSIHPADIHILLNTAHNPSIYNSPASSSWIPICLPKFNSSGFLNMYISFLQREDHEGSTFSAASSDAVDSTALICISSGANVDTIRTWCDGVKQKLVVDGSLKALIDAVNESDYTVGELGIPGLRHFVYKARLQVQVTFPVFEDPYDDETEKRRLVTLYQILHDGIHAKSGQSEPLKLQYIRTEKECVMGWITQPFEMYVALSPRLPKSAVVGAANAVSRWVKKEEARLFLRDAPVF</sequence>
<dbReference type="STRING" id="1314674.A0A0D7BPM2"/>
<comment type="subcellular location">
    <subcellularLocation>
        <location evidence="3">Endosome</location>
        <location evidence="3">Multivesicular body membrane</location>
        <topology evidence="3">Peripheral membrane protein</topology>
    </subcellularLocation>
    <subcellularLocation>
        <location evidence="1 3">Prevacuolar compartment membrane</location>
        <topology evidence="1 3">Peripheral membrane protein</topology>
    </subcellularLocation>
    <subcellularLocation>
        <location evidence="3">Vacuole membrane</location>
        <topology evidence="3">Peripheral membrane protein</topology>
    </subcellularLocation>
</comment>